<dbReference type="RefSeq" id="WP_322809901.1">
    <property type="nucleotide sequence ID" value="NZ_JAVBVO010000028.1"/>
</dbReference>
<dbReference type="AlphaFoldDB" id="A0AAW9K810"/>
<dbReference type="InterPro" id="IPR025586">
    <property type="entry name" value="PcfJ"/>
</dbReference>
<protein>
    <submittedName>
        <fullName evidence="1">PcfJ domain-containing protein</fullName>
    </submittedName>
</protein>
<accession>A0AAW9K810</accession>
<reference evidence="1" key="1">
    <citation type="submission" date="2023-08" db="EMBL/GenBank/DDBJ databases">
        <title>Genomic characterization of piscicolin 126 produced by Carnobacterium maltaromaticum CM22 strain isolated from salmon (Salmo salar).</title>
        <authorList>
            <person name="Gonzalez-Gragera E."/>
            <person name="Garcia-Lopez J.D."/>
            <person name="Teso-Perez C."/>
            <person name="Gimenez-Hernandez I."/>
            <person name="Peralta-Sanchez J.M."/>
            <person name="Valdivia E."/>
            <person name="Montalban-Lopez M."/>
            <person name="Martin-Platero A.M."/>
            <person name="Banos A."/>
            <person name="Martinez-Bueno M."/>
        </authorList>
    </citation>
    <scope>NUCLEOTIDE SEQUENCE</scope>
    <source>
        <strain evidence="1">CM22</strain>
    </source>
</reference>
<dbReference type="Pfam" id="PF14284">
    <property type="entry name" value="PcfJ"/>
    <property type="match status" value="1"/>
</dbReference>
<comment type="caution">
    <text evidence="1">The sequence shown here is derived from an EMBL/GenBank/DDBJ whole genome shotgun (WGS) entry which is preliminary data.</text>
</comment>
<sequence>MREAKSYITNRLKPNKSFFDWCLSQIPVYKWENKEKMILSSERQGSKVIEKRLTKVSNLDFNAGFYPFTIVLVTAKRIEIQTYCYWVQIINGKELIETELTNLELLANDQHIQIGHYSYMNEYGFGLVSIGIMGGKYTGTRLYKNNWEERVQTISELRYLNLSEVEYMSFGNLPHLYKFKFEIEYLQKIRATTIAREVANNCQIDFRTITKKWLQVNKQLLKNNQDPFYVFELKRRVLERGGKVVPGIEKYMNYRDVNSISKCVGIVSFQNWVIKNKVDMQFYRDYLGMLKDLNIKVDNQNLAKPKDLKKAHDNVVKLMNEMNVARGDADIGKRIKSTMKLEKDIDDYVFLVPKSLNELIVEGKSLHHCVGSSTYVEGHRKGQTTIVFVREKEYPNTPFFTLEFKNGQINQLRGKHNKAASKEVKQATERWLEWTKKNRRTAKKRSTRKIEFV</sequence>
<proteinExistence type="predicted"/>
<evidence type="ECO:0000313" key="1">
    <source>
        <dbReference type="EMBL" id="MDZ5760750.1"/>
    </source>
</evidence>
<gene>
    <name evidence="1" type="ORF">RAK27_19075</name>
</gene>
<dbReference type="EMBL" id="JAVBVO010000028">
    <property type="protein sequence ID" value="MDZ5760750.1"/>
    <property type="molecule type" value="Genomic_DNA"/>
</dbReference>
<evidence type="ECO:0000313" key="2">
    <source>
        <dbReference type="Proteomes" id="UP001290462"/>
    </source>
</evidence>
<dbReference type="Proteomes" id="UP001290462">
    <property type="component" value="Unassembled WGS sequence"/>
</dbReference>
<name>A0AAW9K810_CARML</name>
<organism evidence="1 2">
    <name type="scientific">Carnobacterium maltaromaticum</name>
    <name type="common">Carnobacterium piscicola</name>
    <dbReference type="NCBI Taxonomy" id="2751"/>
    <lineage>
        <taxon>Bacteria</taxon>
        <taxon>Bacillati</taxon>
        <taxon>Bacillota</taxon>
        <taxon>Bacilli</taxon>
        <taxon>Lactobacillales</taxon>
        <taxon>Carnobacteriaceae</taxon>
        <taxon>Carnobacterium</taxon>
    </lineage>
</organism>